<dbReference type="EMBL" id="JAMFTS010000004">
    <property type="protein sequence ID" value="KAJ4757416.1"/>
    <property type="molecule type" value="Genomic_DNA"/>
</dbReference>
<evidence type="ECO:0000256" key="2">
    <source>
        <dbReference type="ARBA" id="ARBA00004370"/>
    </source>
</evidence>
<keyword evidence="9 12" id="KW-0408">Iron</keyword>
<dbReference type="AlphaFoldDB" id="A0AAV8H2N9"/>
<dbReference type="InterPro" id="IPR001128">
    <property type="entry name" value="Cyt_P450"/>
</dbReference>
<dbReference type="Pfam" id="PF00067">
    <property type="entry name" value="p450"/>
    <property type="match status" value="1"/>
</dbReference>
<dbReference type="PROSITE" id="PS00086">
    <property type="entry name" value="CYTOCHROME_P450"/>
    <property type="match status" value="1"/>
</dbReference>
<protein>
    <submittedName>
        <fullName evidence="17">Cytochrome P450 family protein</fullName>
    </submittedName>
</protein>
<dbReference type="GO" id="GO:0016020">
    <property type="term" value="C:membrane"/>
    <property type="evidence" value="ECO:0007669"/>
    <property type="project" value="UniProtKB-SubCell"/>
</dbReference>
<dbReference type="PRINTS" id="PR00463">
    <property type="entry name" value="EP450I"/>
</dbReference>
<evidence type="ECO:0000313" key="17">
    <source>
        <dbReference type="EMBL" id="KAJ4809892.1"/>
    </source>
</evidence>
<feature type="coiled-coil region" evidence="14">
    <location>
        <begin position="291"/>
        <end position="318"/>
    </location>
</feature>
<evidence type="ECO:0000256" key="9">
    <source>
        <dbReference type="ARBA" id="ARBA00023004"/>
    </source>
</evidence>
<organism evidence="17 18">
    <name type="scientific">Rhynchospora pubera</name>
    <dbReference type="NCBI Taxonomy" id="906938"/>
    <lineage>
        <taxon>Eukaryota</taxon>
        <taxon>Viridiplantae</taxon>
        <taxon>Streptophyta</taxon>
        <taxon>Embryophyta</taxon>
        <taxon>Tracheophyta</taxon>
        <taxon>Spermatophyta</taxon>
        <taxon>Magnoliopsida</taxon>
        <taxon>Liliopsida</taxon>
        <taxon>Poales</taxon>
        <taxon>Cyperaceae</taxon>
        <taxon>Cyperoideae</taxon>
        <taxon>Rhynchosporeae</taxon>
        <taxon>Rhynchospora</taxon>
    </lineage>
</organism>
<keyword evidence="4 12" id="KW-0349">Heme</keyword>
<name>A0AAV8H2N9_9POAL</name>
<feature type="binding site" description="axial binding residue" evidence="12">
    <location>
        <position position="422"/>
    </location>
    <ligand>
        <name>heme</name>
        <dbReference type="ChEBI" id="CHEBI:30413"/>
    </ligand>
    <ligandPart>
        <name>Fe</name>
        <dbReference type="ChEBI" id="CHEBI:18248"/>
    </ligandPart>
</feature>
<keyword evidence="7 15" id="KW-1133">Transmembrane helix</keyword>
<sequence length="473" mass="54195">MEIRSLAVGVATVVLLVSSFVLMRWRSSRRLPPGSMGLPLIGETLQFFAPGSLFELSPFVSSRLKRYGTIFKTSLLGSSVVFSADEEFNQMAFQQEGKLFQSCYPESFNKIIGKHNLQAQHGFVFKYLKSIIHDFVGHQTLKEVLIGEFEKAARTSLRLWAEHPYVELREATFAMTFNLAATKLMSYEESSSLLEDLRKNVFAFIQGLFSFPVYIPGTSFYKSLKGRKDVMKILKKTLKTRMNSPELRYGDFWDKLVEELTKNDPILTESMALDLAIAMLFASSETTSQSIILAFKLLAEHQEVIKKLEEEQEEIMKKVGERQDSKMTWEDYKSMQFTSQVITEILRLGSIAPGILRKVMKNIEYKGYTIPEGWHVMVCTQAVHLNPRIYEEPLSFNPSRWKEKSAGDFKHFMAFGGGMRFCVGADYNLLFMSIFLHCLITKYRWKIIKGGTITRSFGLEFPEDFNVQLIPKA</sequence>
<comment type="similarity">
    <text evidence="3 13">Belongs to the cytochrome P450 family.</text>
</comment>
<proteinExistence type="inferred from homology"/>
<dbReference type="GO" id="GO:0005506">
    <property type="term" value="F:iron ion binding"/>
    <property type="evidence" value="ECO:0007669"/>
    <property type="project" value="InterPro"/>
</dbReference>
<evidence type="ECO:0000256" key="11">
    <source>
        <dbReference type="ARBA" id="ARBA00023136"/>
    </source>
</evidence>
<dbReference type="GO" id="GO:0016125">
    <property type="term" value="P:sterol metabolic process"/>
    <property type="evidence" value="ECO:0007669"/>
    <property type="project" value="TreeGrafter"/>
</dbReference>
<dbReference type="GO" id="GO:0010268">
    <property type="term" value="P:brassinosteroid homeostasis"/>
    <property type="evidence" value="ECO:0007669"/>
    <property type="project" value="TreeGrafter"/>
</dbReference>
<dbReference type="PANTHER" id="PTHR24286:SF11">
    <property type="entry name" value="CYTOCHROME P450, FAMILY 87, SUBFAMILY A, POLYPEPTIDE 2"/>
    <property type="match status" value="1"/>
</dbReference>
<evidence type="ECO:0000256" key="3">
    <source>
        <dbReference type="ARBA" id="ARBA00010617"/>
    </source>
</evidence>
<dbReference type="InterPro" id="IPR017972">
    <property type="entry name" value="Cyt_P450_CS"/>
</dbReference>
<dbReference type="Proteomes" id="UP001140206">
    <property type="component" value="Chromosome 4"/>
</dbReference>
<dbReference type="InterPro" id="IPR036396">
    <property type="entry name" value="Cyt_P450_sf"/>
</dbReference>
<evidence type="ECO:0000256" key="7">
    <source>
        <dbReference type="ARBA" id="ARBA00022989"/>
    </source>
</evidence>
<evidence type="ECO:0000256" key="5">
    <source>
        <dbReference type="ARBA" id="ARBA00022692"/>
    </source>
</evidence>
<dbReference type="GO" id="GO:0016132">
    <property type="term" value="P:brassinosteroid biosynthetic process"/>
    <property type="evidence" value="ECO:0007669"/>
    <property type="project" value="TreeGrafter"/>
</dbReference>
<dbReference type="EMBL" id="JAMFTS010000001">
    <property type="protein sequence ID" value="KAJ4809892.1"/>
    <property type="molecule type" value="Genomic_DNA"/>
</dbReference>
<evidence type="ECO:0000256" key="14">
    <source>
        <dbReference type="SAM" id="Coils"/>
    </source>
</evidence>
<gene>
    <name evidence="17" type="ORF">LUZ62_022458</name>
    <name evidence="16" type="ORF">LUZ62_067791</name>
</gene>
<dbReference type="CDD" id="cd11043">
    <property type="entry name" value="CYP90-like"/>
    <property type="match status" value="1"/>
</dbReference>
<dbReference type="FunFam" id="1.10.630.10:FF:000020">
    <property type="entry name" value="Cytochrome P450 family protein"/>
    <property type="match status" value="1"/>
</dbReference>
<evidence type="ECO:0000256" key="4">
    <source>
        <dbReference type="ARBA" id="ARBA00022617"/>
    </source>
</evidence>
<evidence type="ECO:0000256" key="15">
    <source>
        <dbReference type="SAM" id="Phobius"/>
    </source>
</evidence>
<dbReference type="SUPFAM" id="SSF48264">
    <property type="entry name" value="Cytochrome P450"/>
    <property type="match status" value="1"/>
</dbReference>
<dbReference type="PANTHER" id="PTHR24286">
    <property type="entry name" value="CYTOCHROME P450 26"/>
    <property type="match status" value="1"/>
</dbReference>
<evidence type="ECO:0000256" key="10">
    <source>
        <dbReference type="ARBA" id="ARBA00023033"/>
    </source>
</evidence>
<reference evidence="17" key="1">
    <citation type="submission" date="2022-08" db="EMBL/GenBank/DDBJ databases">
        <authorList>
            <person name="Marques A."/>
        </authorList>
    </citation>
    <scope>NUCLEOTIDE SEQUENCE</scope>
    <source>
        <strain evidence="17">RhyPub2mFocal</strain>
        <tissue evidence="17">Leaves</tissue>
    </source>
</reference>
<evidence type="ECO:0000256" key="6">
    <source>
        <dbReference type="ARBA" id="ARBA00022723"/>
    </source>
</evidence>
<comment type="caution">
    <text evidence="17">The sequence shown here is derived from an EMBL/GenBank/DDBJ whole genome shotgun (WGS) entry which is preliminary data.</text>
</comment>
<dbReference type="Proteomes" id="UP001140206">
    <property type="component" value="Chromosome 1"/>
</dbReference>
<evidence type="ECO:0000256" key="13">
    <source>
        <dbReference type="RuleBase" id="RU000461"/>
    </source>
</evidence>
<evidence type="ECO:0000313" key="18">
    <source>
        <dbReference type="Proteomes" id="UP001140206"/>
    </source>
</evidence>
<evidence type="ECO:0000313" key="16">
    <source>
        <dbReference type="EMBL" id="KAJ4757416.1"/>
    </source>
</evidence>
<evidence type="ECO:0000256" key="12">
    <source>
        <dbReference type="PIRSR" id="PIRSR602401-1"/>
    </source>
</evidence>
<dbReference type="Gene3D" id="1.10.630.10">
    <property type="entry name" value="Cytochrome P450"/>
    <property type="match status" value="1"/>
</dbReference>
<evidence type="ECO:0000256" key="8">
    <source>
        <dbReference type="ARBA" id="ARBA00023002"/>
    </source>
</evidence>
<dbReference type="GO" id="GO:0020037">
    <property type="term" value="F:heme binding"/>
    <property type="evidence" value="ECO:0007669"/>
    <property type="project" value="InterPro"/>
</dbReference>
<keyword evidence="18" id="KW-1185">Reference proteome</keyword>
<comment type="cofactor">
    <cofactor evidence="1 12">
        <name>heme</name>
        <dbReference type="ChEBI" id="CHEBI:30413"/>
    </cofactor>
</comment>
<keyword evidence="5 15" id="KW-0812">Transmembrane</keyword>
<keyword evidence="14" id="KW-0175">Coiled coil</keyword>
<dbReference type="GO" id="GO:0004497">
    <property type="term" value="F:monooxygenase activity"/>
    <property type="evidence" value="ECO:0007669"/>
    <property type="project" value="UniProtKB-KW"/>
</dbReference>
<keyword evidence="11 15" id="KW-0472">Membrane</keyword>
<keyword evidence="6 12" id="KW-0479">Metal-binding</keyword>
<comment type="subcellular location">
    <subcellularLocation>
        <location evidence="2">Membrane</location>
    </subcellularLocation>
</comment>
<keyword evidence="8 13" id="KW-0560">Oxidoreductase</keyword>
<accession>A0AAV8H2N9</accession>
<evidence type="ECO:0000256" key="1">
    <source>
        <dbReference type="ARBA" id="ARBA00001971"/>
    </source>
</evidence>
<keyword evidence="10 13" id="KW-0503">Monooxygenase</keyword>
<dbReference type="GO" id="GO:0016705">
    <property type="term" value="F:oxidoreductase activity, acting on paired donors, with incorporation or reduction of molecular oxygen"/>
    <property type="evidence" value="ECO:0007669"/>
    <property type="project" value="InterPro"/>
</dbReference>
<feature type="transmembrane region" description="Helical" evidence="15">
    <location>
        <begin position="6"/>
        <end position="25"/>
    </location>
</feature>
<dbReference type="InterPro" id="IPR002401">
    <property type="entry name" value="Cyt_P450_E_grp-I"/>
</dbReference>